<evidence type="ECO:0008006" key="4">
    <source>
        <dbReference type="Google" id="ProtNLM"/>
    </source>
</evidence>
<organism evidence="2 3">
    <name type="scientific">Haloferula rosea</name>
    <dbReference type="NCBI Taxonomy" id="490093"/>
    <lineage>
        <taxon>Bacteria</taxon>
        <taxon>Pseudomonadati</taxon>
        <taxon>Verrucomicrobiota</taxon>
        <taxon>Verrucomicrobiia</taxon>
        <taxon>Verrucomicrobiales</taxon>
        <taxon>Verrucomicrobiaceae</taxon>
        <taxon>Haloferula</taxon>
    </lineage>
</organism>
<accession>A0A934VHF9</accession>
<reference evidence="2" key="1">
    <citation type="submission" date="2021-01" db="EMBL/GenBank/DDBJ databases">
        <title>Modified the classification status of verrucomicrobia.</title>
        <authorList>
            <person name="Feng X."/>
        </authorList>
    </citation>
    <scope>NUCLEOTIDE SEQUENCE</scope>
    <source>
        <strain evidence="2">KCTC 22201</strain>
    </source>
</reference>
<dbReference type="EMBL" id="JAENII010000026">
    <property type="protein sequence ID" value="MBK1829021.1"/>
    <property type="molecule type" value="Genomic_DNA"/>
</dbReference>
<proteinExistence type="predicted"/>
<protein>
    <recommendedName>
        <fullName evidence="4">Multidrug transporter</fullName>
    </recommendedName>
</protein>
<feature type="transmembrane region" description="Helical" evidence="1">
    <location>
        <begin position="72"/>
        <end position="93"/>
    </location>
</feature>
<dbReference type="InterPro" id="IPR037185">
    <property type="entry name" value="EmrE-like"/>
</dbReference>
<keyword evidence="1" id="KW-1133">Transmembrane helix</keyword>
<feature type="transmembrane region" description="Helical" evidence="1">
    <location>
        <begin position="7"/>
        <end position="27"/>
    </location>
</feature>
<evidence type="ECO:0000256" key="1">
    <source>
        <dbReference type="SAM" id="Phobius"/>
    </source>
</evidence>
<feature type="transmembrane region" description="Helical" evidence="1">
    <location>
        <begin position="47"/>
        <end position="65"/>
    </location>
</feature>
<gene>
    <name evidence="2" type="ORF">JIN81_18440</name>
</gene>
<evidence type="ECO:0000313" key="3">
    <source>
        <dbReference type="Proteomes" id="UP000658278"/>
    </source>
</evidence>
<comment type="caution">
    <text evidence="2">The sequence shown here is derived from an EMBL/GenBank/DDBJ whole genome shotgun (WGS) entry which is preliminary data.</text>
</comment>
<dbReference type="RefSeq" id="WP_200283469.1">
    <property type="nucleotide sequence ID" value="NZ_JAENII010000026.1"/>
</dbReference>
<dbReference type="Gene3D" id="1.10.3730.20">
    <property type="match status" value="1"/>
</dbReference>
<dbReference type="AlphaFoldDB" id="A0A934VHF9"/>
<dbReference type="Proteomes" id="UP000658278">
    <property type="component" value="Unassembled WGS sequence"/>
</dbReference>
<name>A0A934VHF9_9BACT</name>
<keyword evidence="3" id="KW-1185">Reference proteome</keyword>
<dbReference type="SUPFAM" id="SSF103481">
    <property type="entry name" value="Multidrug resistance efflux transporter EmrE"/>
    <property type="match status" value="1"/>
</dbReference>
<keyword evidence="1" id="KW-0472">Membrane</keyword>
<feature type="transmembrane region" description="Helical" evidence="1">
    <location>
        <begin position="99"/>
        <end position="116"/>
    </location>
</feature>
<sequence>MQETTHPLSVLMILAASLCGAAGSFLYKTGASNGPASLLGHLTNPRLLGGVACYTAVMVLFVAAFRKGGALSVLYPIYATTFIFSAAISLLAFGTPIRPINLTGMTLLVSGIYLMGKTS</sequence>
<evidence type="ECO:0000313" key="2">
    <source>
        <dbReference type="EMBL" id="MBK1829021.1"/>
    </source>
</evidence>
<keyword evidence="1" id="KW-0812">Transmembrane</keyword>